<feature type="compositionally biased region" description="Polar residues" evidence="1">
    <location>
        <begin position="898"/>
        <end position="916"/>
    </location>
</feature>
<organism evidence="3 4">
    <name type="scientific">Sistotremastrum suecicum HHB10207 ss-3</name>
    <dbReference type="NCBI Taxonomy" id="1314776"/>
    <lineage>
        <taxon>Eukaryota</taxon>
        <taxon>Fungi</taxon>
        <taxon>Dikarya</taxon>
        <taxon>Basidiomycota</taxon>
        <taxon>Agaricomycotina</taxon>
        <taxon>Agaricomycetes</taxon>
        <taxon>Sistotremastrales</taxon>
        <taxon>Sistotremastraceae</taxon>
        <taxon>Sistotremastrum</taxon>
    </lineage>
</organism>
<feature type="region of interest" description="Disordered" evidence="1">
    <location>
        <begin position="1"/>
        <end position="62"/>
    </location>
</feature>
<feature type="compositionally biased region" description="Low complexity" evidence="1">
    <location>
        <begin position="754"/>
        <end position="765"/>
    </location>
</feature>
<feature type="compositionally biased region" description="Polar residues" evidence="1">
    <location>
        <begin position="1151"/>
        <end position="1161"/>
    </location>
</feature>
<feature type="compositionally biased region" description="Polar residues" evidence="1">
    <location>
        <begin position="233"/>
        <end position="243"/>
    </location>
</feature>
<evidence type="ECO:0000313" key="4">
    <source>
        <dbReference type="Proteomes" id="UP000076798"/>
    </source>
</evidence>
<feature type="compositionally biased region" description="Low complexity" evidence="1">
    <location>
        <begin position="1044"/>
        <end position="1058"/>
    </location>
</feature>
<dbReference type="Pfam" id="PF02213">
    <property type="entry name" value="GYF"/>
    <property type="match status" value="1"/>
</dbReference>
<feature type="region of interest" description="Disordered" evidence="1">
    <location>
        <begin position="695"/>
        <end position="981"/>
    </location>
</feature>
<feature type="compositionally biased region" description="Low complexity" evidence="1">
    <location>
        <begin position="1026"/>
        <end position="1035"/>
    </location>
</feature>
<feature type="compositionally biased region" description="Pro residues" evidence="1">
    <location>
        <begin position="1010"/>
        <end position="1025"/>
    </location>
</feature>
<feature type="compositionally biased region" description="Polar residues" evidence="1">
    <location>
        <begin position="15"/>
        <end position="25"/>
    </location>
</feature>
<protein>
    <recommendedName>
        <fullName evidence="2">GYF domain-containing protein</fullName>
    </recommendedName>
</protein>
<feature type="compositionally biased region" description="Basic and acidic residues" evidence="1">
    <location>
        <begin position="859"/>
        <end position="894"/>
    </location>
</feature>
<evidence type="ECO:0000259" key="2">
    <source>
        <dbReference type="PROSITE" id="PS50829"/>
    </source>
</evidence>
<reference evidence="3 4" key="1">
    <citation type="journal article" date="2016" name="Mol. Biol. Evol.">
        <title>Comparative Genomics of Early-Diverging Mushroom-Forming Fungi Provides Insights into the Origins of Lignocellulose Decay Capabilities.</title>
        <authorList>
            <person name="Nagy L.G."/>
            <person name="Riley R."/>
            <person name="Tritt A."/>
            <person name="Adam C."/>
            <person name="Daum C."/>
            <person name="Floudas D."/>
            <person name="Sun H."/>
            <person name="Yadav J.S."/>
            <person name="Pangilinan J."/>
            <person name="Larsson K.H."/>
            <person name="Matsuura K."/>
            <person name="Barry K."/>
            <person name="Labutti K."/>
            <person name="Kuo R."/>
            <person name="Ohm R.A."/>
            <person name="Bhattacharya S.S."/>
            <person name="Shirouzu T."/>
            <person name="Yoshinaga Y."/>
            <person name="Martin F.M."/>
            <person name="Grigoriev I.V."/>
            <person name="Hibbett D.S."/>
        </authorList>
    </citation>
    <scope>NUCLEOTIDE SEQUENCE [LARGE SCALE GENOMIC DNA]</scope>
    <source>
        <strain evidence="3 4">HHB10207 ss-3</strain>
    </source>
</reference>
<keyword evidence="4" id="KW-1185">Reference proteome</keyword>
<feature type="compositionally biased region" description="Polar residues" evidence="1">
    <location>
        <begin position="769"/>
        <end position="778"/>
    </location>
</feature>
<dbReference type="GO" id="GO:0005829">
    <property type="term" value="C:cytosol"/>
    <property type="evidence" value="ECO:0007669"/>
    <property type="project" value="TreeGrafter"/>
</dbReference>
<dbReference type="SMART" id="SM00444">
    <property type="entry name" value="GYF"/>
    <property type="match status" value="1"/>
</dbReference>
<feature type="domain" description="GYF" evidence="2">
    <location>
        <begin position="327"/>
        <end position="384"/>
    </location>
</feature>
<evidence type="ECO:0000256" key="1">
    <source>
        <dbReference type="SAM" id="MobiDB-lite"/>
    </source>
</evidence>
<feature type="compositionally biased region" description="Low complexity" evidence="1">
    <location>
        <begin position="930"/>
        <end position="942"/>
    </location>
</feature>
<dbReference type="InterPro" id="IPR035445">
    <property type="entry name" value="GYF-like_dom_sf"/>
</dbReference>
<dbReference type="STRING" id="1314776.A0A166HK59"/>
<name>A0A166HK59_9AGAM</name>
<evidence type="ECO:0000313" key="3">
    <source>
        <dbReference type="EMBL" id="KZT42800.1"/>
    </source>
</evidence>
<feature type="compositionally biased region" description="Polar residues" evidence="1">
    <location>
        <begin position="546"/>
        <end position="599"/>
    </location>
</feature>
<feature type="region of interest" description="Disordered" evidence="1">
    <location>
        <begin position="1142"/>
        <end position="1173"/>
    </location>
</feature>
<dbReference type="EMBL" id="KV428011">
    <property type="protein sequence ID" value="KZT42800.1"/>
    <property type="molecule type" value="Genomic_DNA"/>
</dbReference>
<dbReference type="SUPFAM" id="SSF55277">
    <property type="entry name" value="GYF domain"/>
    <property type="match status" value="1"/>
</dbReference>
<dbReference type="OrthoDB" id="6415790at2759"/>
<feature type="compositionally biased region" description="Polar residues" evidence="1">
    <location>
        <begin position="288"/>
        <end position="313"/>
    </location>
</feature>
<feature type="region of interest" description="Disordered" evidence="1">
    <location>
        <begin position="129"/>
        <end position="255"/>
    </location>
</feature>
<dbReference type="Proteomes" id="UP000076798">
    <property type="component" value="Unassembled WGS sequence"/>
</dbReference>
<feature type="compositionally biased region" description="Basic and acidic residues" evidence="1">
    <location>
        <begin position="955"/>
        <end position="975"/>
    </location>
</feature>
<feature type="region of interest" description="Disordered" evidence="1">
    <location>
        <begin position="636"/>
        <end position="682"/>
    </location>
</feature>
<feature type="region of interest" description="Disordered" evidence="1">
    <location>
        <begin position="269"/>
        <end position="320"/>
    </location>
</feature>
<dbReference type="Gene3D" id="3.30.1490.40">
    <property type="match status" value="1"/>
</dbReference>
<feature type="compositionally biased region" description="Low complexity" evidence="1">
    <location>
        <begin position="670"/>
        <end position="681"/>
    </location>
</feature>
<feature type="compositionally biased region" description="Low complexity" evidence="1">
    <location>
        <begin position="603"/>
        <end position="617"/>
    </location>
</feature>
<feature type="region of interest" description="Disordered" evidence="1">
    <location>
        <begin position="546"/>
        <end position="617"/>
    </location>
</feature>
<dbReference type="InterPro" id="IPR003169">
    <property type="entry name" value="GYF"/>
</dbReference>
<sequence length="1196" mass="127340">MASALHFGPEWMRSKQPTQARSQNAPSPPPAAVQTGGTSYSSILNPTPPPPPTENRDSAHPFKYSKEEIIQVWKHGGGRNGLGLEVERWEGVVREVAGEPICLRDLGEVEKKLFATSINSELRRRQSHDVLPSLASPLERPKLPHSTSSQMSPMRERFGSFSGRKRKEDGSDVGPPVVPRKHSLSIASPIGGPQSPREGSFNSPRTRLGGPNGPSDNALNGIEQWGLKRRNSDASSKPLNVTNPRPAVTDQEATDKHQLNTFIEEERELATEPVQDASEPGAPDPANQVHSSMQSLSLDPRPANTQSQLTSPSAVGPPPGLGEDLSQVQWSYIDPSNNVQGPFSADLMQSWHDQHYFTPDLLMKRTYLDQEWTPLGQLSLRATGPKLFLSHFVSPPPPGFPMALSDNAGPFISALGNNNQPDTSNHMQNYPTTLPYQNSINYNARNLGGNYLNISDRSDSPASSFGIGFGQGVAASPDLSYVSRTSGNGFDAIGSRFPGTRIESPIAYGQHSLGIATSSPHLQYTQRAGSLLQDSPASARYDQQQYDYNGQPTTSPWPDHTPSMTDLTSKTNNDHIGSFSQGTNGNHVVSNGLNGSQGFVQEPFGSSPSTSLSGSSFGAIGNNVRDVRSLPEELPIQQSSQENLNPPLSERQTNGTSQVSESVSLPPAQPSSSPWVSSEVSRLQQQFEQPLASLAASRPEVPKAQSPASTSAPIWPLTASSRKPVKEAASPWVAATRGVDESAWASIPGEPDAKSSSVESQSKVVPDQSADNAPSYSAPSVVDKRNKAETPQRGPEVASVAPPSKPTLPSVDVSGLKRPTVNQATLSPAVTSVLEQSPEPSSATSTKAKPAWSALSEAASKRPKEPSTLREIQEAEAKKVEARKAAEREKERALRAAQTSQPEETFSASWGLPTSQAGAARGAAKEKESPVAPATPGTPVVGWTNAIKAQSGKKTMKEIQEEEERQKKAAKEKETVAATAKRAYAESATKIVPSAAASGGVWSTVGPAGKPTPIPSPAVRQPPPSTLTTSTSVPSARPASNGPSTTVRSTSATVVRQSATPKAQDDTPVLPSASFLAWLKDALKGLSTGVNVDEFIQMLLSFPIDPSPATVELIQEQAYANSTTLDGRRFAADFIARRKADAAAVRGKTPGQGQSSGSKHTSLADVVKTQPKPVQSEWAYKVVTGKKNNRKGSKAT</sequence>
<accession>A0A166HK59</accession>
<dbReference type="PANTHER" id="PTHR14445">
    <property type="entry name" value="GRB10 INTERACTING GYF PROTEIN"/>
    <property type="match status" value="1"/>
</dbReference>
<dbReference type="PANTHER" id="PTHR14445:SF36">
    <property type="entry name" value="FI03272P-RELATED"/>
    <property type="match status" value="1"/>
</dbReference>
<dbReference type="AlphaFoldDB" id="A0A166HK59"/>
<dbReference type="InterPro" id="IPR051640">
    <property type="entry name" value="GRB10-interact_GYF"/>
</dbReference>
<proteinExistence type="predicted"/>
<dbReference type="PROSITE" id="PS50829">
    <property type="entry name" value="GYF"/>
    <property type="match status" value="1"/>
</dbReference>
<feature type="compositionally biased region" description="Polar residues" evidence="1">
    <location>
        <begin position="820"/>
        <end position="847"/>
    </location>
</feature>
<gene>
    <name evidence="3" type="ORF">SISSUDRAFT_1125365</name>
</gene>
<feature type="region of interest" description="Disordered" evidence="1">
    <location>
        <begin position="999"/>
        <end position="1067"/>
    </location>
</feature>
<feature type="compositionally biased region" description="Polar residues" evidence="1">
    <location>
        <begin position="636"/>
        <end position="663"/>
    </location>
</feature>
<feature type="compositionally biased region" description="Polar residues" evidence="1">
    <location>
        <begin position="35"/>
        <end position="45"/>
    </location>
</feature>